<evidence type="ECO:0000313" key="3">
    <source>
        <dbReference type="Proteomes" id="UP000606991"/>
    </source>
</evidence>
<accession>A0A934JWG2</accession>
<name>A0A934JWG2_9BACT</name>
<dbReference type="Pfam" id="PF13683">
    <property type="entry name" value="rve_3"/>
    <property type="match status" value="1"/>
</dbReference>
<dbReference type="GO" id="GO:0015074">
    <property type="term" value="P:DNA integration"/>
    <property type="evidence" value="ECO:0007669"/>
    <property type="project" value="InterPro"/>
</dbReference>
<dbReference type="InterPro" id="IPR001584">
    <property type="entry name" value="Integrase_cat-core"/>
</dbReference>
<proteinExistence type="predicted"/>
<feature type="domain" description="Integrase catalytic" evidence="1">
    <location>
        <begin position="2"/>
        <end position="42"/>
    </location>
</feature>
<gene>
    <name evidence="2" type="ORF">JF886_05345</name>
</gene>
<organism evidence="2 3">
    <name type="scientific">Candidatus Aeolococcus gillhamiae</name>
    <dbReference type="NCBI Taxonomy" id="3127015"/>
    <lineage>
        <taxon>Bacteria</taxon>
        <taxon>Bacillati</taxon>
        <taxon>Candidatus Dormiibacterota</taxon>
        <taxon>Candidatus Dormibacteria</taxon>
        <taxon>Candidatus Aeolococcales</taxon>
        <taxon>Candidatus Aeolococcaceae</taxon>
        <taxon>Candidatus Aeolococcus</taxon>
    </lineage>
</organism>
<comment type="caution">
    <text evidence="2">The sequence shown here is derived from an EMBL/GenBank/DDBJ whole genome shotgun (WGS) entry which is preliminary data.</text>
</comment>
<sequence length="59" mass="7173">KTELIRRRGPWRSLEQVELATAEWVDWWNQRRLHSAAGDRPPAEYEELYYRQRDTTDVA</sequence>
<dbReference type="Proteomes" id="UP000606991">
    <property type="component" value="Unassembled WGS sequence"/>
</dbReference>
<dbReference type="SUPFAM" id="SSF53098">
    <property type="entry name" value="Ribonuclease H-like"/>
    <property type="match status" value="1"/>
</dbReference>
<evidence type="ECO:0000313" key="2">
    <source>
        <dbReference type="EMBL" id="MBJ7594280.1"/>
    </source>
</evidence>
<reference evidence="2 3" key="1">
    <citation type="submission" date="2020-10" db="EMBL/GenBank/DDBJ databases">
        <title>Ca. Dormibacterota MAGs.</title>
        <authorList>
            <person name="Montgomery K."/>
        </authorList>
    </citation>
    <scope>NUCLEOTIDE SEQUENCE [LARGE SCALE GENOMIC DNA]</scope>
    <source>
        <strain evidence="2">SC8812_S17_18</strain>
    </source>
</reference>
<dbReference type="AlphaFoldDB" id="A0A934JWG2"/>
<dbReference type="RefSeq" id="WP_337310338.1">
    <property type="nucleotide sequence ID" value="NZ_JAEKNS010000061.1"/>
</dbReference>
<protein>
    <submittedName>
        <fullName evidence="2">Transposase</fullName>
    </submittedName>
</protein>
<dbReference type="InterPro" id="IPR012337">
    <property type="entry name" value="RNaseH-like_sf"/>
</dbReference>
<evidence type="ECO:0000259" key="1">
    <source>
        <dbReference type="Pfam" id="PF13683"/>
    </source>
</evidence>
<feature type="non-terminal residue" evidence="2">
    <location>
        <position position="1"/>
    </location>
</feature>
<dbReference type="EMBL" id="JAEKNS010000061">
    <property type="protein sequence ID" value="MBJ7594280.1"/>
    <property type="molecule type" value="Genomic_DNA"/>
</dbReference>